<dbReference type="InterPro" id="IPR000408">
    <property type="entry name" value="Reg_chr_condens"/>
</dbReference>
<evidence type="ECO:0000256" key="2">
    <source>
        <dbReference type="SAM" id="Phobius"/>
    </source>
</evidence>
<dbReference type="Pfam" id="PF13540">
    <property type="entry name" value="RCC1_2"/>
    <property type="match status" value="1"/>
</dbReference>
<keyword evidence="2" id="KW-1133">Transmembrane helix</keyword>
<evidence type="ECO:0000256" key="1">
    <source>
        <dbReference type="ARBA" id="ARBA00022737"/>
    </source>
</evidence>
<evidence type="ECO:0000313" key="4">
    <source>
        <dbReference type="EMBL" id="ETR70996.1"/>
    </source>
</evidence>
<keyword evidence="2" id="KW-0472">Membrane</keyword>
<accession>A0A1V1P8A9</accession>
<gene>
    <name evidence="4" type="ORF">OMM_02820</name>
</gene>
<dbReference type="PRINTS" id="PR00633">
    <property type="entry name" value="RCCNDNSATION"/>
</dbReference>
<evidence type="ECO:0000313" key="5">
    <source>
        <dbReference type="Proteomes" id="UP000189670"/>
    </source>
</evidence>
<reference evidence="5" key="1">
    <citation type="submission" date="2012-11" db="EMBL/GenBank/DDBJ databases">
        <authorList>
            <person name="Lucero-Rivera Y.E."/>
            <person name="Tovar-Ramirez D."/>
        </authorList>
    </citation>
    <scope>NUCLEOTIDE SEQUENCE [LARGE SCALE GENOMIC DNA]</scope>
    <source>
        <strain evidence="5">Araruama</strain>
    </source>
</reference>
<evidence type="ECO:0000259" key="3">
    <source>
        <dbReference type="Pfam" id="PF25390"/>
    </source>
</evidence>
<protein>
    <recommendedName>
        <fullName evidence="3">RCC1-like domain-containing protein</fullName>
    </recommendedName>
</protein>
<dbReference type="InterPro" id="IPR051210">
    <property type="entry name" value="Ub_ligase/GEF_domain"/>
</dbReference>
<dbReference type="PROSITE" id="PS00626">
    <property type="entry name" value="RCC1_2"/>
    <property type="match status" value="2"/>
</dbReference>
<dbReference type="Gene3D" id="2.130.10.30">
    <property type="entry name" value="Regulator of chromosome condensation 1/beta-lactamase-inhibitor protein II"/>
    <property type="match status" value="4"/>
</dbReference>
<name>A0A1V1P8A9_9BACT</name>
<dbReference type="PANTHER" id="PTHR22870">
    <property type="entry name" value="REGULATOR OF CHROMOSOME CONDENSATION"/>
    <property type="match status" value="1"/>
</dbReference>
<comment type="caution">
    <text evidence="4">The sequence shown here is derived from an EMBL/GenBank/DDBJ whole genome shotgun (WGS) entry which is preliminary data.</text>
</comment>
<keyword evidence="1" id="KW-0677">Repeat</keyword>
<feature type="transmembrane region" description="Helical" evidence="2">
    <location>
        <begin position="21"/>
        <end position="48"/>
    </location>
</feature>
<feature type="domain" description="RCC1-like" evidence="3">
    <location>
        <begin position="287"/>
        <end position="613"/>
    </location>
</feature>
<dbReference type="EMBL" id="ATBP01000336">
    <property type="protein sequence ID" value="ETR70996.1"/>
    <property type="molecule type" value="Genomic_DNA"/>
</dbReference>
<keyword evidence="2" id="KW-0812">Transmembrane</keyword>
<dbReference type="SUPFAM" id="SSF50985">
    <property type="entry name" value="RCC1/BLIP-II"/>
    <property type="match status" value="3"/>
</dbReference>
<dbReference type="InterPro" id="IPR058923">
    <property type="entry name" value="RCC1-like_dom"/>
</dbReference>
<proteinExistence type="predicted"/>
<dbReference type="PANTHER" id="PTHR22870:SF408">
    <property type="entry name" value="OS09G0560450 PROTEIN"/>
    <property type="match status" value="1"/>
</dbReference>
<dbReference type="Pfam" id="PF25390">
    <property type="entry name" value="WD40_RLD"/>
    <property type="match status" value="2"/>
</dbReference>
<dbReference type="PROSITE" id="PS50012">
    <property type="entry name" value="RCC1_3"/>
    <property type="match status" value="10"/>
</dbReference>
<dbReference type="Proteomes" id="UP000189670">
    <property type="component" value="Unassembled WGS sequence"/>
</dbReference>
<feature type="domain" description="RCC1-like" evidence="3">
    <location>
        <begin position="1082"/>
        <end position="1382"/>
    </location>
</feature>
<dbReference type="InterPro" id="IPR009091">
    <property type="entry name" value="RCC1/BLIP-II"/>
</dbReference>
<organism evidence="4 5">
    <name type="scientific">Candidatus Magnetoglobus multicellularis str. Araruama</name>
    <dbReference type="NCBI Taxonomy" id="890399"/>
    <lineage>
        <taxon>Bacteria</taxon>
        <taxon>Pseudomonadati</taxon>
        <taxon>Thermodesulfobacteriota</taxon>
        <taxon>Desulfobacteria</taxon>
        <taxon>Desulfobacterales</taxon>
        <taxon>Desulfobacteraceae</taxon>
        <taxon>Candidatus Magnetoglobus</taxon>
    </lineage>
</organism>
<sequence>MNYLRNNKSQSQSADNFIIRVIPFTFFVLFFTLFVWSASALGNAIYFLTDSDNNIWDIQANGSILDGSNKPHEVDSYDGGHQLVIDSDPFPFDSNISQNDREVIIGPAIMSNLLVTRKIYIPANKGYARFLEILKNQGTTSISCIVNIKTDLGSDNSTKIISTSSGDTTLSTSDTWVITDDSGGTKPYVTNIIGENTELVNSFTLSSSGDVNYSYKITILPGQTCIIMHFGMQCKKDQATAISNSSAIMTYETDNMSDFEKSNVVNFSLLTYDLPTLTQYQPALTPYRFILASMGSSYAVKSNGSVWAWGGNFNGQLGLGNTVNRKVPTKIEGLSDIVAISAYNSIVLALNSKGNVWAWGSYSGSGSSYPFLVGEKELSTSPIQFPNLSDVTAIASGRNCALMLKEDGTIWGWGLDFNLLGNQYHPINTPSQIEGISDVVKLSMGLSHAIALKSDKTVWAWGSNGAGQLGTSSTYNSSTPFQVSNLSNVIDIYAGHNDSFALTDKGQLYRWGGCHRGECDSSGSLEPKIVSDRNGKPYCMKAIFSPYIGMKCDGSVYNFFNHFQIPDARWISNQYGHALIIKPDGTLMASGSNTSGELGDGTVLDVFNTVDIQDPVKVIFPGGASISVNQAITASNAAPGSKDHILHSLKLIVDDTQENTLSSITVRTSGSYLDTDIENFSLFYSIDDSLDSNDTELSTKSVVSTGNNIVFSDINKKIGAGITCYLFIVTDISTTAGGGRTINLTNTPLSNIELLVGNVTCETDEIPASGVHTFISSSIKVSSLSLSENTAKNESINYPLYLLQLDVTKIDANLKGIKVVTSGTYSTSDISQFKLYYSTDNTLSSTDTLLDTNISVAPETQIDFSGFDQIIETNKTSYLFISADIAERVDPTHTIGIHAVVPSNIIFTADPTRSGTTSDGSIHKLYMPSEITVSSPFVAAAGVIQGTTDHLIYRIKLDVADNKAILTGLSLITGGSYSISDIDNFKLYYSTDDIHDAADTLLNVQSTPSSGKNVVFTGFSKQLSPETVAYLFIAIDVNLAAEGGKTVYIAQTPVSNIQFQDLDTVVNGEMTKSGVQNFPLSPYISAGIGFYHTVALKSNGMVWTWGNNTDGQLGDGTTEDSVIAIRNLNLNHIKAVDAGHYFSLALTANGIVYTWGENDYGQLGNGSIVNGVNPVQVTGLTNIIMVSGGGNHAIALKNDGTVWAWGSNRYGQLGDGTNINSSTPIRVSGLDSVISIVAGGDFSMALKSDGTVWTWGLNDFGQLGINNTTNQNLPQQLSLANVKEIAAGEYHALALIETDGTVMAWGGNKEGRVGNGTTENQLSPVNVSGPATGNLTSIMHISAGNRHSLALKSDGTVYAWGWNNYGQLGDASNTDKTKAVQVSALSNVVDIYAGGDYSLARKLDGTLVGWGHNQYGQLGDGTVDNRNQAVQGGVIPIVTVSTASIGPEIMQRGGTNQLLYRFDLSVDEANAALEGLILITYGDYQESDLGENGFKLRYSVDDHLDNEETDPVLAQADSASSGSKLIFSDFSIQILLGTTGYFFVTVDINPEAVGGRKIGIAENPFNNILISGKSYLLTGAEPVPAGDEKVIPIVSVTITAPVVPDGNAVQQHQNHILYRLNLIIDSEETLFTGITIKTQGNYTIQDLLPESFKLYYSLNNTLDTTDAVLDTHKVIRGGRDIVFTDFSQKIVAGTPVYLFVTADISPTAGGNRFISIQDINIENITFTEKYLFKIGDNPLADGGIQTFPASSITVTAPTVPASTVAQASKNMLLYRIDLSATFAAGIFNGVTFKTSGSYSISDIEKWKLIYSEDEVLDSTDHILNTKTEVIPSDDKTDTTKENLLIFNDFSQIIAKDKTSHFFITADISQKAIVRNVSIKEMKLEDLVFTDLVSLLPHGTTSMPSGGVQTFPTPKITVTSPTVNATTVEQNTLNHILYRMNISVSDTDVHLNTVTLMTGGSYQVSDIDQFKLMLSNDNLLSSEDKELARMTTVESGNSLIFENLSERFEKGQTAYLFVTADIGSANGARTVFIGQTAFNQLVFENNDLIEKFGLDPMAVGGTQTFPIPTIVITSPVVPAETVEQETTNCVIYKLKIDASRAEAVLTDLNLTTAGTYLQSDLVPNSFKLWYSIDNTLDESDAIIKTSDFVVPGSSLDFSGIYYTVEKGKIGYLFVTVDIGAANGGRTINITATPLNRIVFSYGDISGSMSVGGIKTFPVPDITVEAPKVYSMEVPQETPDHVLYRINFSVEKAEAVLKGLTIKTGGTYLSSDLVQDSFKLRCSDNAILNSGDAVLSTQPFVASGNNLTFSGLSKKIPKGSTVYLFITVDIGEAIGRNIFIQPTNFNQITFEFAEFSGSNPIASGGIQRFPVPLITMTAPVVPSTQKVEQGTINYLLYEVALDVSKANAVLTSLKFTSSGSYRPSDISNDCSSLENCTPAIEKQCLYLSLFFLKIL</sequence>